<sequence>MIDQDGAGVGREWPPGGQDLNRPPEKWLARQGWMRSVWVTVNAIFVETPQEVIRAVRGKSVKLPCSYQTSTSDRNGLIQWDKLLRSHSEQVVIWNFLTQSYLYGDRYQNRVNVSRDAERSDASIVIDRLTMEDNGTYECAVSLLADLQGTSKSRVRLLVLVVPSKPECGIKGETVLGNNIELTCASKEGSPAPQYSWKSYNILNQERPLPQPVTGQTFLLKNISTDMSGYYICTSSNEVGAESCNITLAVRPPSMNVTLYVGIAVGVTAALIIIGVIVYCCCCRNKGEADDKEGARPDRRIYREPPEQIRELPREPNYEDSYRHEDQRS</sequence>
<dbReference type="RefSeq" id="XP_030743620.1">
    <property type="nucleotide sequence ID" value="XM_030887760.1"/>
</dbReference>
<keyword evidence="2" id="KW-0472">Membrane</keyword>
<dbReference type="GeneID" id="101655245"/>
<name>A0ABM1VM98_ECHTE</name>
<dbReference type="SMART" id="SM00409">
    <property type="entry name" value="IG"/>
    <property type="match status" value="2"/>
</dbReference>
<dbReference type="SUPFAM" id="SSF48726">
    <property type="entry name" value="Immunoglobulin"/>
    <property type="match status" value="2"/>
</dbReference>
<dbReference type="InterPro" id="IPR003598">
    <property type="entry name" value="Ig_sub2"/>
</dbReference>
<feature type="domain" description="Ig-like" evidence="3">
    <location>
        <begin position="166"/>
        <end position="249"/>
    </location>
</feature>
<dbReference type="SMART" id="SM00406">
    <property type="entry name" value="IGv"/>
    <property type="match status" value="1"/>
</dbReference>
<keyword evidence="2" id="KW-1133">Transmembrane helix</keyword>
<feature type="region of interest" description="Disordered" evidence="1">
    <location>
        <begin position="1"/>
        <end position="24"/>
    </location>
</feature>
<evidence type="ECO:0000259" key="3">
    <source>
        <dbReference type="PROSITE" id="PS50835"/>
    </source>
</evidence>
<dbReference type="PROSITE" id="PS50835">
    <property type="entry name" value="IG_LIKE"/>
    <property type="match status" value="2"/>
</dbReference>
<dbReference type="SMART" id="SM00408">
    <property type="entry name" value="IGc2"/>
    <property type="match status" value="2"/>
</dbReference>
<gene>
    <name evidence="5" type="primary">GPA33</name>
</gene>
<dbReference type="PANTHER" id="PTHR44969:SF1">
    <property type="entry name" value="CELL SURFACE A33 ANTIGEN"/>
    <property type="match status" value="1"/>
</dbReference>
<reference evidence="5" key="1">
    <citation type="submission" date="2025-08" db="UniProtKB">
        <authorList>
            <consortium name="RefSeq"/>
        </authorList>
    </citation>
    <scope>IDENTIFICATION</scope>
</reference>
<dbReference type="InterPro" id="IPR007110">
    <property type="entry name" value="Ig-like_dom"/>
</dbReference>
<dbReference type="InterPro" id="IPR042474">
    <property type="entry name" value="A33"/>
</dbReference>
<feature type="transmembrane region" description="Helical" evidence="2">
    <location>
        <begin position="259"/>
        <end position="282"/>
    </location>
</feature>
<evidence type="ECO:0000256" key="2">
    <source>
        <dbReference type="SAM" id="Phobius"/>
    </source>
</evidence>
<accession>A0ABM1VM98</accession>
<feature type="domain" description="Ig-like" evidence="3">
    <location>
        <begin position="43"/>
        <end position="156"/>
    </location>
</feature>
<dbReference type="InterPro" id="IPR013106">
    <property type="entry name" value="Ig_V-set"/>
</dbReference>
<dbReference type="InterPro" id="IPR003599">
    <property type="entry name" value="Ig_sub"/>
</dbReference>
<dbReference type="InterPro" id="IPR036179">
    <property type="entry name" value="Ig-like_dom_sf"/>
</dbReference>
<proteinExistence type="predicted"/>
<protein>
    <submittedName>
        <fullName evidence="5">Cell surface A33 antigen</fullName>
    </submittedName>
</protein>
<dbReference type="PANTHER" id="PTHR44969">
    <property type="entry name" value="CELL SURFACE A33 ANTIGEN"/>
    <property type="match status" value="1"/>
</dbReference>
<dbReference type="InterPro" id="IPR013783">
    <property type="entry name" value="Ig-like_fold"/>
</dbReference>
<dbReference type="Pfam" id="PF13927">
    <property type="entry name" value="Ig_3"/>
    <property type="match status" value="1"/>
</dbReference>
<keyword evidence="2" id="KW-0812">Transmembrane</keyword>
<feature type="region of interest" description="Disordered" evidence="1">
    <location>
        <begin position="289"/>
        <end position="329"/>
    </location>
</feature>
<evidence type="ECO:0000313" key="4">
    <source>
        <dbReference type="Proteomes" id="UP000694863"/>
    </source>
</evidence>
<dbReference type="Pfam" id="PF07686">
    <property type="entry name" value="V-set"/>
    <property type="match status" value="1"/>
</dbReference>
<evidence type="ECO:0000256" key="1">
    <source>
        <dbReference type="SAM" id="MobiDB-lite"/>
    </source>
</evidence>
<evidence type="ECO:0000313" key="5">
    <source>
        <dbReference type="RefSeq" id="XP_030743620.1"/>
    </source>
</evidence>
<dbReference type="Proteomes" id="UP000694863">
    <property type="component" value="Unplaced"/>
</dbReference>
<keyword evidence="4" id="KW-1185">Reference proteome</keyword>
<organism evidence="4 5">
    <name type="scientific">Echinops telfairi</name>
    <name type="common">Lesser hedgehog tenrec</name>
    <dbReference type="NCBI Taxonomy" id="9371"/>
    <lineage>
        <taxon>Eukaryota</taxon>
        <taxon>Metazoa</taxon>
        <taxon>Chordata</taxon>
        <taxon>Craniata</taxon>
        <taxon>Vertebrata</taxon>
        <taxon>Euteleostomi</taxon>
        <taxon>Mammalia</taxon>
        <taxon>Eutheria</taxon>
        <taxon>Afrotheria</taxon>
        <taxon>Tenrecidae</taxon>
        <taxon>Tenrecinae</taxon>
        <taxon>Echinops</taxon>
    </lineage>
</organism>
<dbReference type="Gene3D" id="2.60.40.10">
    <property type="entry name" value="Immunoglobulins"/>
    <property type="match status" value="2"/>
</dbReference>